<name>A0A915CZ72_9BILA</name>
<accession>A0A915CZ72</accession>
<reference evidence="2" key="1">
    <citation type="submission" date="2022-11" db="UniProtKB">
        <authorList>
            <consortium name="WormBaseParasite"/>
        </authorList>
    </citation>
    <scope>IDENTIFICATION</scope>
</reference>
<dbReference type="Proteomes" id="UP000887574">
    <property type="component" value="Unplaced"/>
</dbReference>
<dbReference type="PANTHER" id="PTHR39075:SF1">
    <property type="entry name" value="FI19908P1"/>
    <property type="match status" value="1"/>
</dbReference>
<organism evidence="1 2">
    <name type="scientific">Ditylenchus dipsaci</name>
    <dbReference type="NCBI Taxonomy" id="166011"/>
    <lineage>
        <taxon>Eukaryota</taxon>
        <taxon>Metazoa</taxon>
        <taxon>Ecdysozoa</taxon>
        <taxon>Nematoda</taxon>
        <taxon>Chromadorea</taxon>
        <taxon>Rhabditida</taxon>
        <taxon>Tylenchina</taxon>
        <taxon>Tylenchomorpha</taxon>
        <taxon>Sphaerularioidea</taxon>
        <taxon>Anguinidae</taxon>
        <taxon>Anguininae</taxon>
        <taxon>Ditylenchus</taxon>
    </lineage>
</organism>
<evidence type="ECO:0000313" key="1">
    <source>
        <dbReference type="Proteomes" id="UP000887574"/>
    </source>
</evidence>
<dbReference type="AlphaFoldDB" id="A0A915CZ72"/>
<sequence length="119" mass="13031">MESCTGSNFVPLCNEIVQRAHYETKNGFLVAMNINGIQIRQRKNGDVDVNCRPRHITCSPSTGTAHIRTTFVDMAVQGGEKAFVKRGNKRVHVSRSGMVVSDGYCTTSMDHSGRIVSAS</sequence>
<protein>
    <submittedName>
        <fullName evidence="2">Uncharacterized protein</fullName>
    </submittedName>
</protein>
<dbReference type="WBParaSite" id="jg14229">
    <property type="protein sequence ID" value="jg14229"/>
    <property type="gene ID" value="jg14229"/>
</dbReference>
<proteinExistence type="predicted"/>
<dbReference type="PANTHER" id="PTHR39075">
    <property type="entry name" value="FI19908P1"/>
    <property type="match status" value="1"/>
</dbReference>
<dbReference type="GO" id="GO:0005615">
    <property type="term" value="C:extracellular space"/>
    <property type="evidence" value="ECO:0007669"/>
    <property type="project" value="TreeGrafter"/>
</dbReference>
<evidence type="ECO:0000313" key="2">
    <source>
        <dbReference type="WBParaSite" id="jg14229"/>
    </source>
</evidence>
<keyword evidence="1" id="KW-1185">Reference proteome</keyword>